<proteinExistence type="predicted"/>
<dbReference type="CDD" id="cd17534">
    <property type="entry name" value="REC_DC-like"/>
    <property type="match status" value="1"/>
</dbReference>
<dbReference type="GO" id="GO:0000160">
    <property type="term" value="P:phosphorelay signal transduction system"/>
    <property type="evidence" value="ECO:0007669"/>
    <property type="project" value="InterPro"/>
</dbReference>
<sequence>MKNKILIVEDQFIEANNLRMVLKAAGYQVCTIARSVQEALKIISTEQPDLVMLDIFLNGDQTGIELAVILKKQNIPFIYLSANSDQHTFALAKQTNPYGFLVKPFREKDVLAMLDIAANLHEEHLALSHMSASNSVSAAQDKKTIADFGMIGNSTTLKEITRYIGIAAAATAPVLILGESGTGKEVVARAIHENSARQKKPLIVVDCAALTPTLIESELFGHEKGSFTGATDKRIGKFEQATGGTIFLDEVGEIPVEIQSKLLRVLQEKEICPIGGKRKTVDVRIIAATNRNLEEEVAQGRFRLDLYYRLFVFPIQLSPLRDRKEDIIPIAEHYLRICTAANNKIIAGFSDKATQMLLNYSWPGNVRELIHLIERSVLLCEDPLIDNVFLPTTRKSQIQDVLPIKTMTENERDHILEVLSRCDWKIYGRGGAADLLEINASTLKSRMKKLGISKRFD</sequence>
<keyword evidence="5" id="KW-0804">Transcription</keyword>
<dbReference type="Gene3D" id="1.10.8.60">
    <property type="match status" value="1"/>
</dbReference>
<keyword evidence="6" id="KW-0597">Phosphoprotein</keyword>
<dbReference type="SMART" id="SM00448">
    <property type="entry name" value="REC"/>
    <property type="match status" value="1"/>
</dbReference>
<keyword evidence="1" id="KW-0547">Nucleotide-binding</keyword>
<dbReference type="InterPro" id="IPR025944">
    <property type="entry name" value="Sigma_54_int_dom_CS"/>
</dbReference>
<reference evidence="9 10" key="2">
    <citation type="journal article" date="2010" name="Stand. Genomic Sci.">
        <title>Complete genome sequence of Chitinophaga pinensis type strain (UQM 2034).</title>
        <authorList>
            <person name="Glavina Del Rio T."/>
            <person name="Abt B."/>
            <person name="Spring S."/>
            <person name="Lapidus A."/>
            <person name="Nolan M."/>
            <person name="Tice H."/>
            <person name="Copeland A."/>
            <person name="Cheng J.F."/>
            <person name="Chen F."/>
            <person name="Bruce D."/>
            <person name="Goodwin L."/>
            <person name="Pitluck S."/>
            <person name="Ivanova N."/>
            <person name="Mavromatis K."/>
            <person name="Mikhailova N."/>
            <person name="Pati A."/>
            <person name="Chen A."/>
            <person name="Palaniappan K."/>
            <person name="Land M."/>
            <person name="Hauser L."/>
            <person name="Chang Y.J."/>
            <person name="Jeffries C.D."/>
            <person name="Chain P."/>
            <person name="Saunders E."/>
            <person name="Detter J.C."/>
            <person name="Brettin T."/>
            <person name="Rohde M."/>
            <person name="Goker M."/>
            <person name="Bristow J."/>
            <person name="Eisen J.A."/>
            <person name="Markowitz V."/>
            <person name="Hugenholtz P."/>
            <person name="Kyrpides N.C."/>
            <person name="Klenk H.P."/>
            <person name="Lucas S."/>
        </authorList>
    </citation>
    <scope>NUCLEOTIDE SEQUENCE [LARGE SCALE GENOMIC DNA]</scope>
    <source>
        <strain evidence="10">ATCC 43595 / DSM 2588 / LMG 13176 / NBRC 15968 / NCIMB 11800 / UQM 2034</strain>
    </source>
</reference>
<name>A0A979G2V4_CHIPD</name>
<evidence type="ECO:0000259" key="7">
    <source>
        <dbReference type="PROSITE" id="PS50045"/>
    </source>
</evidence>
<evidence type="ECO:0000256" key="1">
    <source>
        <dbReference type="ARBA" id="ARBA00022741"/>
    </source>
</evidence>
<keyword evidence="4" id="KW-0238">DNA-binding</keyword>
<dbReference type="InterPro" id="IPR002078">
    <property type="entry name" value="Sigma_54_int"/>
</dbReference>
<dbReference type="Pfam" id="PF00072">
    <property type="entry name" value="Response_reg"/>
    <property type="match status" value="1"/>
</dbReference>
<evidence type="ECO:0000313" key="9">
    <source>
        <dbReference type="EMBL" id="ACU59578.1"/>
    </source>
</evidence>
<dbReference type="CDD" id="cd00009">
    <property type="entry name" value="AAA"/>
    <property type="match status" value="1"/>
</dbReference>
<organism evidence="9 10">
    <name type="scientific">Chitinophaga pinensis (strain ATCC 43595 / DSM 2588 / LMG 13176 / NBRC 15968 / NCIMB 11800 / UQM 2034)</name>
    <dbReference type="NCBI Taxonomy" id="485918"/>
    <lineage>
        <taxon>Bacteria</taxon>
        <taxon>Pseudomonadati</taxon>
        <taxon>Bacteroidota</taxon>
        <taxon>Chitinophagia</taxon>
        <taxon>Chitinophagales</taxon>
        <taxon>Chitinophagaceae</taxon>
        <taxon>Chitinophaga</taxon>
    </lineage>
</organism>
<dbReference type="PANTHER" id="PTHR32071:SF117">
    <property type="entry name" value="PTS-DEPENDENT DIHYDROXYACETONE KINASE OPERON REGULATORY PROTEIN-RELATED"/>
    <property type="match status" value="1"/>
</dbReference>
<feature type="domain" description="Sigma-54 factor interaction" evidence="7">
    <location>
        <begin position="150"/>
        <end position="378"/>
    </location>
</feature>
<feature type="modified residue" description="4-aspartylphosphate" evidence="6">
    <location>
        <position position="54"/>
    </location>
</feature>
<dbReference type="PROSITE" id="PS50045">
    <property type="entry name" value="SIGMA54_INTERACT_4"/>
    <property type="match status" value="1"/>
</dbReference>
<dbReference type="InterPro" id="IPR011006">
    <property type="entry name" value="CheY-like_superfamily"/>
</dbReference>
<keyword evidence="2" id="KW-0067">ATP-binding</keyword>
<dbReference type="PROSITE" id="PS00688">
    <property type="entry name" value="SIGMA54_INTERACT_3"/>
    <property type="match status" value="1"/>
</dbReference>
<accession>A0A979G2V4</accession>
<evidence type="ECO:0000256" key="2">
    <source>
        <dbReference type="ARBA" id="ARBA00022840"/>
    </source>
</evidence>
<dbReference type="SUPFAM" id="SSF46689">
    <property type="entry name" value="Homeodomain-like"/>
    <property type="match status" value="1"/>
</dbReference>
<dbReference type="FunFam" id="3.40.50.300:FF:000006">
    <property type="entry name" value="DNA-binding transcriptional regulator NtrC"/>
    <property type="match status" value="1"/>
</dbReference>
<dbReference type="Pfam" id="PF25601">
    <property type="entry name" value="AAA_lid_14"/>
    <property type="match status" value="1"/>
</dbReference>
<feature type="domain" description="Response regulatory" evidence="8">
    <location>
        <begin position="4"/>
        <end position="118"/>
    </location>
</feature>
<protein>
    <submittedName>
        <fullName evidence="9">Two component, sigma54 specific, transcriptional regulator, Fis family</fullName>
    </submittedName>
</protein>
<dbReference type="PANTHER" id="PTHR32071">
    <property type="entry name" value="TRANSCRIPTIONAL REGULATORY PROTEIN"/>
    <property type="match status" value="1"/>
</dbReference>
<dbReference type="AlphaFoldDB" id="A0A979G2V4"/>
<dbReference type="InterPro" id="IPR009057">
    <property type="entry name" value="Homeodomain-like_sf"/>
</dbReference>
<keyword evidence="3" id="KW-0805">Transcription regulation</keyword>
<dbReference type="Gene3D" id="3.40.50.300">
    <property type="entry name" value="P-loop containing nucleotide triphosphate hydrolases"/>
    <property type="match status" value="1"/>
</dbReference>
<dbReference type="KEGG" id="cpi:Cpin_2085"/>
<reference evidence="10" key="1">
    <citation type="submission" date="2009-08" db="EMBL/GenBank/DDBJ databases">
        <title>The complete genome of Chitinophaga pinensis DSM 2588.</title>
        <authorList>
            <consortium name="US DOE Joint Genome Institute (JGI-PGF)"/>
            <person name="Lucas S."/>
            <person name="Copeland A."/>
            <person name="Lapidus A."/>
            <person name="Glavina del Rio T."/>
            <person name="Dalin E."/>
            <person name="Tice H."/>
            <person name="Bruce D."/>
            <person name="Goodwin L."/>
            <person name="Pitluck S."/>
            <person name="Kyrpides N."/>
            <person name="Mavromatis K."/>
            <person name="Ivanova N."/>
            <person name="Mikhailova N."/>
            <person name="Sims D."/>
            <person name="Meinche L."/>
            <person name="Brettin T."/>
            <person name="Detter J.C."/>
            <person name="Han C."/>
            <person name="Larimer F."/>
            <person name="Land M."/>
            <person name="Hauser L."/>
            <person name="Markowitz V."/>
            <person name="Cheng J.-F."/>
            <person name="Hugenholtz P."/>
            <person name="Woyke T."/>
            <person name="Wu D."/>
            <person name="Spring S."/>
            <person name="Klenk H.-P."/>
            <person name="Eisen J.A."/>
        </authorList>
    </citation>
    <scope>NUCLEOTIDE SEQUENCE [LARGE SCALE GENOMIC DNA]</scope>
    <source>
        <strain evidence="10">ATCC 43595 / DSM 2588 / LMG 13176 / NBRC 15968 / NCIMB 11800 / UQM 2034</strain>
    </source>
</reference>
<gene>
    <name evidence="9" type="ordered locus">Cpin_2085</name>
</gene>
<evidence type="ECO:0000256" key="5">
    <source>
        <dbReference type="ARBA" id="ARBA00023163"/>
    </source>
</evidence>
<dbReference type="GO" id="GO:0006355">
    <property type="term" value="P:regulation of DNA-templated transcription"/>
    <property type="evidence" value="ECO:0007669"/>
    <property type="project" value="InterPro"/>
</dbReference>
<dbReference type="SMART" id="SM00382">
    <property type="entry name" value="AAA"/>
    <property type="match status" value="1"/>
</dbReference>
<dbReference type="SUPFAM" id="SSF52172">
    <property type="entry name" value="CheY-like"/>
    <property type="match status" value="1"/>
</dbReference>
<dbReference type="InterPro" id="IPR025662">
    <property type="entry name" value="Sigma_54_int_dom_ATP-bd_1"/>
</dbReference>
<dbReference type="InterPro" id="IPR058031">
    <property type="entry name" value="AAA_lid_NorR"/>
</dbReference>
<dbReference type="PROSITE" id="PS50110">
    <property type="entry name" value="RESPONSE_REGULATORY"/>
    <property type="match status" value="1"/>
</dbReference>
<dbReference type="InterPro" id="IPR027417">
    <property type="entry name" value="P-loop_NTPase"/>
</dbReference>
<dbReference type="InterPro" id="IPR003593">
    <property type="entry name" value="AAA+_ATPase"/>
</dbReference>
<evidence type="ECO:0000259" key="8">
    <source>
        <dbReference type="PROSITE" id="PS50110"/>
    </source>
</evidence>
<evidence type="ECO:0000256" key="4">
    <source>
        <dbReference type="ARBA" id="ARBA00023125"/>
    </source>
</evidence>
<dbReference type="OrthoDB" id="9767722at2"/>
<dbReference type="Gene3D" id="1.10.10.60">
    <property type="entry name" value="Homeodomain-like"/>
    <property type="match status" value="1"/>
</dbReference>
<dbReference type="Proteomes" id="UP000002215">
    <property type="component" value="Chromosome"/>
</dbReference>
<dbReference type="EMBL" id="CP001699">
    <property type="protein sequence ID" value="ACU59578.1"/>
    <property type="molecule type" value="Genomic_DNA"/>
</dbReference>
<dbReference type="InterPro" id="IPR001789">
    <property type="entry name" value="Sig_transdc_resp-reg_receiver"/>
</dbReference>
<dbReference type="GO" id="GO:0005524">
    <property type="term" value="F:ATP binding"/>
    <property type="evidence" value="ECO:0007669"/>
    <property type="project" value="UniProtKB-KW"/>
</dbReference>
<dbReference type="Pfam" id="PF00158">
    <property type="entry name" value="Sigma54_activat"/>
    <property type="match status" value="1"/>
</dbReference>
<dbReference type="RefSeq" id="WP_012789754.1">
    <property type="nucleotide sequence ID" value="NC_013132.1"/>
</dbReference>
<evidence type="ECO:0000256" key="3">
    <source>
        <dbReference type="ARBA" id="ARBA00023015"/>
    </source>
</evidence>
<evidence type="ECO:0000256" key="6">
    <source>
        <dbReference type="PROSITE-ProRule" id="PRU00169"/>
    </source>
</evidence>
<evidence type="ECO:0000313" key="10">
    <source>
        <dbReference type="Proteomes" id="UP000002215"/>
    </source>
</evidence>
<dbReference type="SUPFAM" id="SSF52540">
    <property type="entry name" value="P-loop containing nucleoside triphosphate hydrolases"/>
    <property type="match status" value="1"/>
</dbReference>
<dbReference type="Gene3D" id="3.40.50.2300">
    <property type="match status" value="1"/>
</dbReference>
<dbReference type="GO" id="GO:0003677">
    <property type="term" value="F:DNA binding"/>
    <property type="evidence" value="ECO:0007669"/>
    <property type="project" value="UniProtKB-KW"/>
</dbReference>
<dbReference type="PROSITE" id="PS00675">
    <property type="entry name" value="SIGMA54_INTERACT_1"/>
    <property type="match status" value="1"/>
</dbReference>